<dbReference type="InterPro" id="IPR015421">
    <property type="entry name" value="PyrdxlP-dep_Trfase_major"/>
</dbReference>
<dbReference type="Pfam" id="PF00155">
    <property type="entry name" value="Aminotran_1_2"/>
    <property type="match status" value="1"/>
</dbReference>
<dbReference type="HAMAP" id="MF_01023">
    <property type="entry name" value="HisC_aminotrans_2"/>
    <property type="match status" value="1"/>
</dbReference>
<accession>A0A0W8G932</accession>
<dbReference type="InterPro" id="IPR004839">
    <property type="entry name" value="Aminotransferase_I/II_large"/>
</dbReference>
<dbReference type="GO" id="GO:0004400">
    <property type="term" value="F:histidinol-phosphate transaminase activity"/>
    <property type="evidence" value="ECO:0007669"/>
    <property type="project" value="UniProtKB-EC"/>
</dbReference>
<sequence>MSGLLDHIPAYVREFERYVPSRPDAILMRQYGVERLVRLNNNENALGPPPCAKAALAAFDPARAAVYPSGDAYDLRHALAARFGKSPEQFLVGNGSCEVIGSVIRALCAPGDAIVTADRTFAVYEWVARFSGIESRLVPLRDLMFDPVAMCAAVTKDVRLIFVCNPNNPTGSWWDRATLECFLHSLEGRAMVVLDEAYREFVDDPDFPDGMEVMEKHENVLVFRTFSKMYGLAGLRVGYLCGSLEATDVIRRTHIAYSVNALGQIAAAAALADDAEHVAATRRMVADAKAFLRRECDALGLEYICGQGNFLMLRTPVSDTLLYRRLMRRGIMVRTMTGFRFPNWIRVSLAREEAMQAFATALRQALERK</sequence>
<reference evidence="6" key="1">
    <citation type="journal article" date="2015" name="Proc. Natl. Acad. Sci. U.S.A.">
        <title>Networks of energetic and metabolic interactions define dynamics in microbial communities.</title>
        <authorList>
            <person name="Embree M."/>
            <person name="Liu J.K."/>
            <person name="Al-Bassam M.M."/>
            <person name="Zengler K."/>
        </authorList>
    </citation>
    <scope>NUCLEOTIDE SEQUENCE</scope>
</reference>
<dbReference type="InterPro" id="IPR015424">
    <property type="entry name" value="PyrdxlP-dep_Trfase"/>
</dbReference>
<evidence type="ECO:0000256" key="2">
    <source>
        <dbReference type="ARBA" id="ARBA00022576"/>
    </source>
</evidence>
<dbReference type="PANTHER" id="PTHR43643:SF3">
    <property type="entry name" value="HISTIDINOL-PHOSPHATE AMINOTRANSFERASE"/>
    <property type="match status" value="1"/>
</dbReference>
<evidence type="ECO:0000256" key="4">
    <source>
        <dbReference type="ARBA" id="ARBA00022898"/>
    </source>
</evidence>
<keyword evidence="2 6" id="KW-0032">Aminotransferase</keyword>
<organism evidence="6">
    <name type="scientific">hydrocarbon metagenome</name>
    <dbReference type="NCBI Taxonomy" id="938273"/>
    <lineage>
        <taxon>unclassified sequences</taxon>
        <taxon>metagenomes</taxon>
        <taxon>ecological metagenomes</taxon>
    </lineage>
</organism>
<comment type="caution">
    <text evidence="6">The sequence shown here is derived from an EMBL/GenBank/DDBJ whole genome shotgun (WGS) entry which is preliminary data.</text>
</comment>
<feature type="domain" description="Aminotransferase class I/classII large" evidence="5">
    <location>
        <begin position="36"/>
        <end position="360"/>
    </location>
</feature>
<protein>
    <submittedName>
        <fullName evidence="6">Biosynthetic aromatic amino acid aminotransferase beta</fullName>
        <ecNumber evidence="6">2.6.1.57</ecNumber>
        <ecNumber evidence="6">2.6.1.9</ecNumber>
    </submittedName>
</protein>
<keyword evidence="4" id="KW-0663">Pyridoxal phosphate</keyword>
<evidence type="ECO:0000256" key="1">
    <source>
        <dbReference type="ARBA" id="ARBA00001933"/>
    </source>
</evidence>
<proteinExistence type="inferred from homology"/>
<dbReference type="CDD" id="cd00609">
    <property type="entry name" value="AAT_like"/>
    <property type="match status" value="1"/>
</dbReference>
<dbReference type="NCBIfam" id="TIGR01141">
    <property type="entry name" value="hisC"/>
    <property type="match status" value="1"/>
</dbReference>
<dbReference type="InterPro" id="IPR015422">
    <property type="entry name" value="PyrdxlP-dep_Trfase_small"/>
</dbReference>
<evidence type="ECO:0000259" key="5">
    <source>
        <dbReference type="Pfam" id="PF00155"/>
    </source>
</evidence>
<dbReference type="EC" id="2.6.1.57" evidence="6"/>
<dbReference type="InterPro" id="IPR050106">
    <property type="entry name" value="HistidinolP_aminotransfase"/>
</dbReference>
<dbReference type="EMBL" id="LNQE01000055">
    <property type="protein sequence ID" value="KUG29656.1"/>
    <property type="molecule type" value="Genomic_DNA"/>
</dbReference>
<gene>
    <name evidence="6" type="ORF">ASZ90_000459</name>
</gene>
<dbReference type="AlphaFoldDB" id="A0A0W8G932"/>
<dbReference type="Gene3D" id="3.40.640.10">
    <property type="entry name" value="Type I PLP-dependent aspartate aminotransferase-like (Major domain)"/>
    <property type="match status" value="1"/>
</dbReference>
<dbReference type="PANTHER" id="PTHR43643">
    <property type="entry name" value="HISTIDINOL-PHOSPHATE AMINOTRANSFERASE 2"/>
    <property type="match status" value="1"/>
</dbReference>
<comment type="cofactor">
    <cofactor evidence="1">
        <name>pyridoxal 5'-phosphate</name>
        <dbReference type="ChEBI" id="CHEBI:597326"/>
    </cofactor>
</comment>
<dbReference type="SUPFAM" id="SSF53383">
    <property type="entry name" value="PLP-dependent transferases"/>
    <property type="match status" value="1"/>
</dbReference>
<dbReference type="EC" id="2.6.1.9" evidence="6"/>
<evidence type="ECO:0000256" key="3">
    <source>
        <dbReference type="ARBA" id="ARBA00022679"/>
    </source>
</evidence>
<name>A0A0W8G932_9ZZZZ</name>
<dbReference type="GO" id="GO:0000105">
    <property type="term" value="P:L-histidine biosynthetic process"/>
    <property type="evidence" value="ECO:0007669"/>
    <property type="project" value="InterPro"/>
</dbReference>
<keyword evidence="3 6" id="KW-0808">Transferase</keyword>
<dbReference type="InterPro" id="IPR005861">
    <property type="entry name" value="HisP_aminotrans"/>
</dbReference>
<dbReference type="GO" id="GO:0030170">
    <property type="term" value="F:pyridoxal phosphate binding"/>
    <property type="evidence" value="ECO:0007669"/>
    <property type="project" value="InterPro"/>
</dbReference>
<evidence type="ECO:0000313" key="6">
    <source>
        <dbReference type="EMBL" id="KUG29656.1"/>
    </source>
</evidence>
<dbReference type="Gene3D" id="3.90.1150.10">
    <property type="entry name" value="Aspartate Aminotransferase, domain 1"/>
    <property type="match status" value="1"/>
</dbReference>